<protein>
    <recommendedName>
        <fullName evidence="9">C2H2-type domain-containing protein</fullName>
    </recommendedName>
</protein>
<comment type="subcellular location">
    <subcellularLocation>
        <location evidence="1">Nucleus</location>
    </subcellularLocation>
</comment>
<dbReference type="Gene3D" id="3.30.160.60">
    <property type="entry name" value="Classic Zinc Finger"/>
    <property type="match status" value="1"/>
</dbReference>
<dbReference type="PANTHER" id="PTHR46179">
    <property type="entry name" value="ZINC FINGER PROTEIN"/>
    <property type="match status" value="1"/>
</dbReference>
<dbReference type="GO" id="GO:0005634">
    <property type="term" value="C:nucleus"/>
    <property type="evidence" value="ECO:0007669"/>
    <property type="project" value="UniProtKB-SubCell"/>
</dbReference>
<dbReference type="PANTHER" id="PTHR46179:SF13">
    <property type="entry name" value="C2H2-TYPE DOMAIN-CONTAINING PROTEIN"/>
    <property type="match status" value="1"/>
</dbReference>
<dbReference type="InterPro" id="IPR036236">
    <property type="entry name" value="Znf_C2H2_sf"/>
</dbReference>
<evidence type="ECO:0000256" key="5">
    <source>
        <dbReference type="ARBA" id="ARBA00023015"/>
    </source>
</evidence>
<dbReference type="InterPro" id="IPR051061">
    <property type="entry name" value="Zinc_finger_trans_reg"/>
</dbReference>
<sequence>MDQPRSLTTLFGYDEDEWIDRSCQLYPAGANASDWETNQVAGDDRCYSIIEDTVWPGLGGTRDFLHLLNDNSSSNMDNATLRQPGTVFGHLIATKNQDAMSDGVGKNLQTVEDISLTDGQRKSSFQFVSGSVVVKDNSDSKNKKRSTKPDTGIRCEHPGCSYLGTFNRKYDLQRHMTKHSNLQKGKCPLEFCERHFDRYDKLREHLRKAHADTEEAICPNSQCNMRVPFMLLDYHVNIHYSSSTTVVEKACGGRLSDLRSCPIASCEYNTKKLLIEELQEHIRQHTTKDRDKSSGAILAAGYDPANGNVICPVCKTRFCAMEDFYFHLQNEHIFKNGYYAQNIAETWHMIWHITRYVLWRTEPVSGEVARLFRVQPEAHISQLRPHHEYAQHRLAILRLWPDFHEHPLFDEFTKASVS</sequence>
<dbReference type="AlphaFoldDB" id="A0A9P4U6N5"/>
<keyword evidence="7" id="KW-0539">Nucleus</keyword>
<evidence type="ECO:0000313" key="11">
    <source>
        <dbReference type="Proteomes" id="UP000799764"/>
    </source>
</evidence>
<dbReference type="GO" id="GO:0006357">
    <property type="term" value="P:regulation of transcription by RNA polymerase II"/>
    <property type="evidence" value="ECO:0007669"/>
    <property type="project" value="TreeGrafter"/>
</dbReference>
<organism evidence="10 11">
    <name type="scientific">Karstenula rhodostoma CBS 690.94</name>
    <dbReference type="NCBI Taxonomy" id="1392251"/>
    <lineage>
        <taxon>Eukaryota</taxon>
        <taxon>Fungi</taxon>
        <taxon>Dikarya</taxon>
        <taxon>Ascomycota</taxon>
        <taxon>Pezizomycotina</taxon>
        <taxon>Dothideomycetes</taxon>
        <taxon>Pleosporomycetidae</taxon>
        <taxon>Pleosporales</taxon>
        <taxon>Massarineae</taxon>
        <taxon>Didymosphaeriaceae</taxon>
        <taxon>Karstenula</taxon>
    </lineage>
</organism>
<dbReference type="OrthoDB" id="3939438at2759"/>
<comment type="caution">
    <text evidence="10">The sequence shown here is derived from an EMBL/GenBank/DDBJ whole genome shotgun (WGS) entry which is preliminary data.</text>
</comment>
<evidence type="ECO:0000256" key="8">
    <source>
        <dbReference type="PROSITE-ProRule" id="PRU00042"/>
    </source>
</evidence>
<dbReference type="SUPFAM" id="SSF57667">
    <property type="entry name" value="beta-beta-alpha zinc fingers"/>
    <property type="match status" value="1"/>
</dbReference>
<keyword evidence="4" id="KW-0862">Zinc</keyword>
<feature type="domain" description="C2H2-type" evidence="9">
    <location>
        <begin position="185"/>
        <end position="215"/>
    </location>
</feature>
<evidence type="ECO:0000256" key="4">
    <source>
        <dbReference type="ARBA" id="ARBA00022833"/>
    </source>
</evidence>
<evidence type="ECO:0000256" key="1">
    <source>
        <dbReference type="ARBA" id="ARBA00004123"/>
    </source>
</evidence>
<dbReference type="PROSITE" id="PS50157">
    <property type="entry name" value="ZINC_FINGER_C2H2_2"/>
    <property type="match status" value="1"/>
</dbReference>
<keyword evidence="2" id="KW-0479">Metal-binding</keyword>
<name>A0A9P4U6N5_9PLEO</name>
<evidence type="ECO:0000256" key="3">
    <source>
        <dbReference type="ARBA" id="ARBA00022771"/>
    </source>
</evidence>
<dbReference type="EMBL" id="MU001512">
    <property type="protein sequence ID" value="KAF2438323.1"/>
    <property type="molecule type" value="Genomic_DNA"/>
</dbReference>
<keyword evidence="5" id="KW-0805">Transcription regulation</keyword>
<keyword evidence="6" id="KW-0804">Transcription</keyword>
<accession>A0A9P4U6N5</accession>
<keyword evidence="3 8" id="KW-0863">Zinc-finger</keyword>
<dbReference type="SMART" id="SM00355">
    <property type="entry name" value="ZnF_C2H2"/>
    <property type="match status" value="5"/>
</dbReference>
<keyword evidence="11" id="KW-1185">Reference proteome</keyword>
<proteinExistence type="predicted"/>
<dbReference type="PROSITE" id="PS00028">
    <property type="entry name" value="ZINC_FINGER_C2H2_1"/>
    <property type="match status" value="1"/>
</dbReference>
<evidence type="ECO:0000313" key="10">
    <source>
        <dbReference type="EMBL" id="KAF2438323.1"/>
    </source>
</evidence>
<reference evidence="10" key="1">
    <citation type="journal article" date="2020" name="Stud. Mycol.">
        <title>101 Dothideomycetes genomes: a test case for predicting lifestyles and emergence of pathogens.</title>
        <authorList>
            <person name="Haridas S."/>
            <person name="Albert R."/>
            <person name="Binder M."/>
            <person name="Bloem J."/>
            <person name="Labutti K."/>
            <person name="Salamov A."/>
            <person name="Andreopoulos B."/>
            <person name="Baker S."/>
            <person name="Barry K."/>
            <person name="Bills G."/>
            <person name="Bluhm B."/>
            <person name="Cannon C."/>
            <person name="Castanera R."/>
            <person name="Culley D."/>
            <person name="Daum C."/>
            <person name="Ezra D."/>
            <person name="Gonzalez J."/>
            <person name="Henrissat B."/>
            <person name="Kuo A."/>
            <person name="Liang C."/>
            <person name="Lipzen A."/>
            <person name="Lutzoni F."/>
            <person name="Magnuson J."/>
            <person name="Mondo S."/>
            <person name="Nolan M."/>
            <person name="Ohm R."/>
            <person name="Pangilinan J."/>
            <person name="Park H.-J."/>
            <person name="Ramirez L."/>
            <person name="Alfaro M."/>
            <person name="Sun H."/>
            <person name="Tritt A."/>
            <person name="Yoshinaga Y."/>
            <person name="Zwiers L.-H."/>
            <person name="Turgeon B."/>
            <person name="Goodwin S."/>
            <person name="Spatafora J."/>
            <person name="Crous P."/>
            <person name="Grigoriev I."/>
        </authorList>
    </citation>
    <scope>NUCLEOTIDE SEQUENCE</scope>
    <source>
        <strain evidence="10">CBS 690.94</strain>
    </source>
</reference>
<evidence type="ECO:0000259" key="9">
    <source>
        <dbReference type="PROSITE" id="PS50157"/>
    </source>
</evidence>
<dbReference type="Proteomes" id="UP000799764">
    <property type="component" value="Unassembled WGS sequence"/>
</dbReference>
<dbReference type="InterPro" id="IPR013087">
    <property type="entry name" value="Znf_C2H2_type"/>
</dbReference>
<evidence type="ECO:0000256" key="7">
    <source>
        <dbReference type="ARBA" id="ARBA00023242"/>
    </source>
</evidence>
<dbReference type="GO" id="GO:0008270">
    <property type="term" value="F:zinc ion binding"/>
    <property type="evidence" value="ECO:0007669"/>
    <property type="project" value="UniProtKB-KW"/>
</dbReference>
<evidence type="ECO:0000256" key="2">
    <source>
        <dbReference type="ARBA" id="ARBA00022723"/>
    </source>
</evidence>
<gene>
    <name evidence="10" type="ORF">P171DRAFT_490991</name>
</gene>
<evidence type="ECO:0000256" key="6">
    <source>
        <dbReference type="ARBA" id="ARBA00023163"/>
    </source>
</evidence>